<protein>
    <recommendedName>
        <fullName evidence="6">Small ribosomal subunit protein mS23</fullName>
    </recommendedName>
</protein>
<evidence type="ECO:0000256" key="3">
    <source>
        <dbReference type="ARBA" id="ARBA00022980"/>
    </source>
</evidence>
<dbReference type="GO" id="GO:0003735">
    <property type="term" value="F:structural constituent of ribosome"/>
    <property type="evidence" value="ECO:0007669"/>
    <property type="project" value="InterPro"/>
</dbReference>
<comment type="subcellular location">
    <subcellularLocation>
        <location evidence="1">Mitochondrion</location>
    </subcellularLocation>
</comment>
<dbReference type="CDD" id="cd23701">
    <property type="entry name" value="At1g26750"/>
    <property type="match status" value="1"/>
</dbReference>
<feature type="domain" description="Small ribosomal subunit protein mS23 conserved" evidence="8">
    <location>
        <begin position="2"/>
        <end position="125"/>
    </location>
</feature>
<dbReference type="InterPro" id="IPR019520">
    <property type="entry name" value="Ribosomal_mS23_met"/>
</dbReference>
<proteinExistence type="inferred from homology"/>
<dbReference type="EMBL" id="OV651815">
    <property type="protein sequence ID" value="CAH1108403.1"/>
    <property type="molecule type" value="Genomic_DNA"/>
</dbReference>
<evidence type="ECO:0000256" key="2">
    <source>
        <dbReference type="ARBA" id="ARBA00009864"/>
    </source>
</evidence>
<keyword evidence="10" id="KW-1185">Reference proteome</keyword>
<comment type="similarity">
    <text evidence="2">Belongs to the mitochondrion-specific ribosomal protein mS23 family.</text>
</comment>
<evidence type="ECO:0000256" key="5">
    <source>
        <dbReference type="ARBA" id="ARBA00023274"/>
    </source>
</evidence>
<dbReference type="GO" id="GO:0006412">
    <property type="term" value="P:translation"/>
    <property type="evidence" value="ECO:0007669"/>
    <property type="project" value="InterPro"/>
</dbReference>
<feature type="region of interest" description="Disordered" evidence="7">
    <location>
        <begin position="131"/>
        <end position="150"/>
    </location>
</feature>
<dbReference type="GO" id="GO:0005840">
    <property type="term" value="C:ribosome"/>
    <property type="evidence" value="ECO:0007669"/>
    <property type="project" value="InterPro"/>
</dbReference>
<dbReference type="InterPro" id="IPR059242">
    <property type="entry name" value="mS23_dom"/>
</dbReference>
<gene>
    <name evidence="9" type="ORF">PSYICH_LOCUS9490</name>
</gene>
<dbReference type="OrthoDB" id="10012356at2759"/>
<evidence type="ECO:0000256" key="6">
    <source>
        <dbReference type="ARBA" id="ARBA00035137"/>
    </source>
</evidence>
<dbReference type="Proteomes" id="UP001153636">
    <property type="component" value="Chromosome 3"/>
</dbReference>
<evidence type="ECO:0000256" key="7">
    <source>
        <dbReference type="SAM" id="MobiDB-lite"/>
    </source>
</evidence>
<name>A0A9P0CY73_9CUCU</name>
<dbReference type="GO" id="GO:0005739">
    <property type="term" value="C:mitochondrion"/>
    <property type="evidence" value="ECO:0007669"/>
    <property type="project" value="InterPro"/>
</dbReference>
<dbReference type="InterPro" id="IPR023611">
    <property type="entry name" value="mS23_dom_met"/>
</dbReference>
<dbReference type="Pfam" id="PF10484">
    <property type="entry name" value="MRP-S23"/>
    <property type="match status" value="1"/>
</dbReference>
<keyword evidence="5" id="KW-0687">Ribonucleoprotein</keyword>
<sequence length="167" mass="19696">MAGSRLEKIGTIYTRTSGLIRSGAINWEDRPLWYDIYEASPPKEEPRFDRPAPNMKLKNIFYAEDQFRAMFHRNNKHLGTSNMFNNYYKSVSQKFIEIYQSLEKENAENSNQEQLYKEAIEVLRRDKDIKKETEQEEPLSLSSAFKEAKSNQIKEMPKVDVTNIFKD</sequence>
<reference evidence="9" key="1">
    <citation type="submission" date="2022-01" db="EMBL/GenBank/DDBJ databases">
        <authorList>
            <person name="King R."/>
        </authorList>
    </citation>
    <scope>NUCLEOTIDE SEQUENCE</scope>
</reference>
<evidence type="ECO:0000259" key="8">
    <source>
        <dbReference type="Pfam" id="PF10484"/>
    </source>
</evidence>
<evidence type="ECO:0000256" key="1">
    <source>
        <dbReference type="ARBA" id="ARBA00004173"/>
    </source>
</evidence>
<organism evidence="9 10">
    <name type="scientific">Psylliodes chrysocephalus</name>
    <dbReference type="NCBI Taxonomy" id="3402493"/>
    <lineage>
        <taxon>Eukaryota</taxon>
        <taxon>Metazoa</taxon>
        <taxon>Ecdysozoa</taxon>
        <taxon>Arthropoda</taxon>
        <taxon>Hexapoda</taxon>
        <taxon>Insecta</taxon>
        <taxon>Pterygota</taxon>
        <taxon>Neoptera</taxon>
        <taxon>Endopterygota</taxon>
        <taxon>Coleoptera</taxon>
        <taxon>Polyphaga</taxon>
        <taxon>Cucujiformia</taxon>
        <taxon>Chrysomeloidea</taxon>
        <taxon>Chrysomelidae</taxon>
        <taxon>Galerucinae</taxon>
        <taxon>Alticini</taxon>
        <taxon>Psylliodes</taxon>
    </lineage>
</organism>
<dbReference type="AlphaFoldDB" id="A0A9P0CY73"/>
<keyword evidence="4" id="KW-0496">Mitochondrion</keyword>
<evidence type="ECO:0000313" key="10">
    <source>
        <dbReference type="Proteomes" id="UP001153636"/>
    </source>
</evidence>
<dbReference type="PANTHER" id="PTHR15925">
    <property type="entry name" value="MITOCHONDRIAL RIBOSOMAL PROTEIN S23"/>
    <property type="match status" value="1"/>
</dbReference>
<accession>A0A9P0CY73</accession>
<evidence type="ECO:0000313" key="9">
    <source>
        <dbReference type="EMBL" id="CAH1108403.1"/>
    </source>
</evidence>
<evidence type="ECO:0000256" key="4">
    <source>
        <dbReference type="ARBA" id="ARBA00023128"/>
    </source>
</evidence>
<keyword evidence="3" id="KW-0689">Ribosomal protein</keyword>
<dbReference type="PANTHER" id="PTHR15925:SF2">
    <property type="entry name" value="SMALL RIBOSOMAL SUBUNIT PROTEIN MS23"/>
    <property type="match status" value="1"/>
</dbReference>